<dbReference type="SUPFAM" id="SSF57701">
    <property type="entry name" value="Zn2/Cys6 DNA-binding domain"/>
    <property type="match status" value="1"/>
</dbReference>
<evidence type="ECO:0000256" key="6">
    <source>
        <dbReference type="ARBA" id="ARBA00023242"/>
    </source>
</evidence>
<dbReference type="Proteomes" id="UP000717696">
    <property type="component" value="Unassembled WGS sequence"/>
</dbReference>
<evidence type="ECO:0000313" key="10">
    <source>
        <dbReference type="Proteomes" id="UP000717696"/>
    </source>
</evidence>
<feature type="region of interest" description="Disordered" evidence="7">
    <location>
        <begin position="50"/>
        <end position="114"/>
    </location>
</feature>
<dbReference type="AlphaFoldDB" id="A0A9P9IV91"/>
<dbReference type="PANTHER" id="PTHR47171:SF3">
    <property type="entry name" value="FARA-RELATED"/>
    <property type="match status" value="1"/>
</dbReference>
<gene>
    <name evidence="9" type="ORF">B0J13DRAFT_449658</name>
</gene>
<sequence length="809" mass="92581">FRRKRAACACEACHVRKVRCDATTLGTPCTNCTAFLVDCRMPTRRYKLYTRTRKKPDKESDSQFGEPNKPSQGASSPPQRTRPEYSCSSAVISTRQEDTVTTEYETRGKKERDVNEASTAKIHLPYAPIIDAGRIGYFGESCTLNLQLGDLHNDSDLVHYPSYHDLQRCQARLTGLDTLEMEILRQRGAFLLPPKAICDDLIDSYFRWIHPLMPIINRAQFMAQYRNAEKPPSILLLQAMFSAGARVCNSSGLLDDSGSAFHAALTFYKRAKALYDSNYEDDRVTVVQSLLLMGWCWGGSVNVTKSVLYWTRLAITVAQDSGFHRSVEHPTLEPFEERLRKRIWWTLFTRDRSIAVALGQPTCVNMADSDLGMLTEDDFIEDKCPSEYSPDSIHVQFFLQYIKLYIEVDVVLSGYLTATKKGDHTIDFTYGILVTDNWFKNCPTTWTMQHHNFWSAMLHCNYYTILSFIHRANLDRNSKSQLDDESVRLSRSFLVHAAEMIASIVECLTIHDELRYCPTFIVYSLFSVSIMYVYQMRSTMPSVQQSAKGRLRRFMEGMKELSRVWLVGKVVYQLFSSLLGDEVLNNEASKTLSKRHQTSPKSPTARTQYGTPGDVSVRDFDEIHADVLLGAPHILEDQRILRLRTPGGNTRRMPTSTQREAISAFGIGNRSSSEPLQSLEQIRGTKEPRRTFRSSSLQLEHVHSDEPEVSTVASWAHRHSSMNRDVTHFETHKSVGGSINNNSLPFGELHRRELESNRFLPELHNLPNQRTAFQNRFDGTETNWKGLRNWKMELNKDNEFSLPVDKDDW</sequence>
<dbReference type="GO" id="GO:0006351">
    <property type="term" value="P:DNA-templated transcription"/>
    <property type="evidence" value="ECO:0007669"/>
    <property type="project" value="InterPro"/>
</dbReference>
<reference evidence="9" key="1">
    <citation type="journal article" date="2021" name="Nat. Commun.">
        <title>Genetic determinants of endophytism in the Arabidopsis root mycobiome.</title>
        <authorList>
            <person name="Mesny F."/>
            <person name="Miyauchi S."/>
            <person name="Thiergart T."/>
            <person name="Pickel B."/>
            <person name="Atanasova L."/>
            <person name="Karlsson M."/>
            <person name="Huettel B."/>
            <person name="Barry K.W."/>
            <person name="Haridas S."/>
            <person name="Chen C."/>
            <person name="Bauer D."/>
            <person name="Andreopoulos W."/>
            <person name="Pangilinan J."/>
            <person name="LaButti K."/>
            <person name="Riley R."/>
            <person name="Lipzen A."/>
            <person name="Clum A."/>
            <person name="Drula E."/>
            <person name="Henrissat B."/>
            <person name="Kohler A."/>
            <person name="Grigoriev I.V."/>
            <person name="Martin F.M."/>
            <person name="Hacquard S."/>
        </authorList>
    </citation>
    <scope>NUCLEOTIDE SEQUENCE</scope>
    <source>
        <strain evidence="9">MPI-CAGE-AT-0021</strain>
    </source>
</reference>
<proteinExistence type="predicted"/>
<feature type="region of interest" description="Disordered" evidence="7">
    <location>
        <begin position="590"/>
        <end position="613"/>
    </location>
</feature>
<dbReference type="Gene3D" id="4.10.240.10">
    <property type="entry name" value="Zn(2)-C6 fungal-type DNA-binding domain"/>
    <property type="match status" value="1"/>
</dbReference>
<keyword evidence="6" id="KW-0539">Nucleus</keyword>
<feature type="compositionally biased region" description="Polar residues" evidence="7">
    <location>
        <begin position="599"/>
        <end position="610"/>
    </location>
</feature>
<dbReference type="InterPro" id="IPR036864">
    <property type="entry name" value="Zn2-C6_fun-type_DNA-bd_sf"/>
</dbReference>
<keyword evidence="4" id="KW-0238">DNA-binding</keyword>
<dbReference type="CDD" id="cd00067">
    <property type="entry name" value="GAL4"/>
    <property type="match status" value="1"/>
</dbReference>
<feature type="compositionally biased region" description="Basic and acidic residues" evidence="7">
    <location>
        <begin position="104"/>
        <end position="114"/>
    </location>
</feature>
<keyword evidence="1" id="KW-0479">Metal-binding</keyword>
<feature type="compositionally biased region" description="Polar residues" evidence="7">
    <location>
        <begin position="62"/>
        <end position="79"/>
    </location>
</feature>
<keyword evidence="3" id="KW-0805">Transcription regulation</keyword>
<evidence type="ECO:0000256" key="3">
    <source>
        <dbReference type="ARBA" id="ARBA00023015"/>
    </source>
</evidence>
<dbReference type="Pfam" id="PF04082">
    <property type="entry name" value="Fungal_trans"/>
    <property type="match status" value="1"/>
</dbReference>
<feature type="domain" description="Zn(2)-C6 fungal-type" evidence="8">
    <location>
        <begin position="9"/>
        <end position="41"/>
    </location>
</feature>
<evidence type="ECO:0000256" key="2">
    <source>
        <dbReference type="ARBA" id="ARBA00022833"/>
    </source>
</evidence>
<evidence type="ECO:0000259" key="8">
    <source>
        <dbReference type="PROSITE" id="PS50048"/>
    </source>
</evidence>
<dbReference type="InterPro" id="IPR001138">
    <property type="entry name" value="Zn2Cys6_DnaBD"/>
</dbReference>
<dbReference type="GO" id="GO:0003677">
    <property type="term" value="F:DNA binding"/>
    <property type="evidence" value="ECO:0007669"/>
    <property type="project" value="UniProtKB-KW"/>
</dbReference>
<organism evidence="9 10">
    <name type="scientific">Dactylonectria estremocensis</name>
    <dbReference type="NCBI Taxonomy" id="1079267"/>
    <lineage>
        <taxon>Eukaryota</taxon>
        <taxon>Fungi</taxon>
        <taxon>Dikarya</taxon>
        <taxon>Ascomycota</taxon>
        <taxon>Pezizomycotina</taxon>
        <taxon>Sordariomycetes</taxon>
        <taxon>Hypocreomycetidae</taxon>
        <taxon>Hypocreales</taxon>
        <taxon>Nectriaceae</taxon>
        <taxon>Dactylonectria</taxon>
    </lineage>
</organism>
<protein>
    <submittedName>
        <fullName evidence="9">Fungal-specific transcription factor domain-containing protein</fullName>
    </submittedName>
</protein>
<keyword evidence="2" id="KW-0862">Zinc</keyword>
<dbReference type="PROSITE" id="PS00463">
    <property type="entry name" value="ZN2_CY6_FUNGAL_1"/>
    <property type="match status" value="1"/>
</dbReference>
<feature type="compositionally biased region" description="Polar residues" evidence="7">
    <location>
        <begin position="86"/>
        <end position="103"/>
    </location>
</feature>
<dbReference type="Pfam" id="PF00172">
    <property type="entry name" value="Zn_clus"/>
    <property type="match status" value="1"/>
</dbReference>
<dbReference type="OrthoDB" id="25391at2759"/>
<dbReference type="EMBL" id="JAGMUU010000016">
    <property type="protein sequence ID" value="KAH7136803.1"/>
    <property type="molecule type" value="Genomic_DNA"/>
</dbReference>
<keyword evidence="10" id="KW-1185">Reference proteome</keyword>
<dbReference type="CDD" id="cd12148">
    <property type="entry name" value="fungal_TF_MHR"/>
    <property type="match status" value="1"/>
</dbReference>
<accession>A0A9P9IV91</accession>
<evidence type="ECO:0000256" key="4">
    <source>
        <dbReference type="ARBA" id="ARBA00023125"/>
    </source>
</evidence>
<name>A0A9P9IV91_9HYPO</name>
<dbReference type="GO" id="GO:0000981">
    <property type="term" value="F:DNA-binding transcription factor activity, RNA polymerase II-specific"/>
    <property type="evidence" value="ECO:0007669"/>
    <property type="project" value="InterPro"/>
</dbReference>
<dbReference type="GO" id="GO:0008270">
    <property type="term" value="F:zinc ion binding"/>
    <property type="evidence" value="ECO:0007669"/>
    <property type="project" value="InterPro"/>
</dbReference>
<dbReference type="SMART" id="SM00906">
    <property type="entry name" value="Fungal_trans"/>
    <property type="match status" value="1"/>
</dbReference>
<evidence type="ECO:0000256" key="5">
    <source>
        <dbReference type="ARBA" id="ARBA00023163"/>
    </source>
</evidence>
<dbReference type="PANTHER" id="PTHR47171">
    <property type="entry name" value="FARA-RELATED"/>
    <property type="match status" value="1"/>
</dbReference>
<comment type="caution">
    <text evidence="9">The sequence shown here is derived from an EMBL/GenBank/DDBJ whole genome shotgun (WGS) entry which is preliminary data.</text>
</comment>
<keyword evidence="5" id="KW-0804">Transcription</keyword>
<dbReference type="PROSITE" id="PS50048">
    <property type="entry name" value="ZN2_CY6_FUNGAL_2"/>
    <property type="match status" value="1"/>
</dbReference>
<dbReference type="SMART" id="SM00066">
    <property type="entry name" value="GAL4"/>
    <property type="match status" value="1"/>
</dbReference>
<evidence type="ECO:0000256" key="7">
    <source>
        <dbReference type="SAM" id="MobiDB-lite"/>
    </source>
</evidence>
<dbReference type="InterPro" id="IPR052073">
    <property type="entry name" value="Amide_Lactam_Regulators"/>
</dbReference>
<evidence type="ECO:0000256" key="1">
    <source>
        <dbReference type="ARBA" id="ARBA00022723"/>
    </source>
</evidence>
<feature type="non-terminal residue" evidence="9">
    <location>
        <position position="809"/>
    </location>
</feature>
<dbReference type="InterPro" id="IPR007219">
    <property type="entry name" value="XnlR_reg_dom"/>
</dbReference>
<evidence type="ECO:0000313" key="9">
    <source>
        <dbReference type="EMBL" id="KAH7136803.1"/>
    </source>
</evidence>